<feature type="region of interest" description="Disordered" evidence="1">
    <location>
        <begin position="1027"/>
        <end position="1051"/>
    </location>
</feature>
<evidence type="ECO:0000256" key="2">
    <source>
        <dbReference type="SAM" id="SignalP"/>
    </source>
</evidence>
<feature type="region of interest" description="Disordered" evidence="1">
    <location>
        <begin position="626"/>
        <end position="652"/>
    </location>
</feature>
<keyword evidence="4" id="KW-1185">Reference proteome</keyword>
<accession>A0A5B0WRZ3</accession>
<dbReference type="RefSeq" id="WP_149612303.1">
    <property type="nucleotide sequence ID" value="NZ_VTUX01000007.1"/>
</dbReference>
<dbReference type="AlphaFoldDB" id="A0A5B0WRZ3"/>
<name>A0A5B0WRZ3_9GAMM</name>
<dbReference type="PANTHER" id="PTHR41339">
    <property type="entry name" value="LIPL48"/>
    <property type="match status" value="1"/>
</dbReference>
<organism evidence="3 4">
    <name type="scientific">Pseudohalioglobus sediminis</name>
    <dbReference type="NCBI Taxonomy" id="2606449"/>
    <lineage>
        <taxon>Bacteria</taxon>
        <taxon>Pseudomonadati</taxon>
        <taxon>Pseudomonadota</taxon>
        <taxon>Gammaproteobacteria</taxon>
        <taxon>Cellvibrionales</taxon>
        <taxon>Halieaceae</taxon>
        <taxon>Pseudohalioglobus</taxon>
    </lineage>
</organism>
<dbReference type="PANTHER" id="PTHR41339:SF1">
    <property type="entry name" value="SECRETED PROTEIN"/>
    <property type="match status" value="1"/>
</dbReference>
<evidence type="ECO:0000256" key="1">
    <source>
        <dbReference type="SAM" id="MobiDB-lite"/>
    </source>
</evidence>
<protein>
    <submittedName>
        <fullName evidence="3">Uncharacterized protein</fullName>
    </submittedName>
</protein>
<evidence type="ECO:0000313" key="4">
    <source>
        <dbReference type="Proteomes" id="UP000323708"/>
    </source>
</evidence>
<proteinExistence type="predicted"/>
<dbReference type="EMBL" id="VTUX01000007">
    <property type="protein sequence ID" value="KAA1189693.1"/>
    <property type="molecule type" value="Genomic_DNA"/>
</dbReference>
<sequence>MKHTKLYSAVAAGLLLTTGYSVHARAQSCVLEIAPGATIVGATNEDFIVIEQGCQIDAEGTAEQPINFTAASAVTGEVEDNARGLWGGLVINGFAPINDCPEGVEGGSAECTKEGEANSGLFGGDNPEDNSGVLKYVVVSYAGSNVDPENQLNGIAFQGVGSGTEVEYVQVHNNLDDGIEFFGGTVSARYVVLTGNADDSLDWTDGWQGNIQYLYIEQSGSGDNLIEADNREGDENAQPRSLPSISNMSGFGLAGENGLRFRRGTGIHLTNSFVVDSGSCLRIGGESLNLLGADLTIAGTSFGCEEAVVDDEGGVVADYLATADEVSTTGGSVNPVTPMGDFFESASFIGAIGGDNWTQGWTVPGSVSNPDGGNPGVGCPEGTTEASEEVAGQSVCELEGTITQDLTLVPGKLYQLNGKVVIGGDNTDSATLNVQAGVTVYGGTSSDFLVISRGSELVVDGTANAPVTFTGIDDLLGNADIETTRGLWGGVVINGNAPINDCPEGAVGGTLACTKEGEANSGLFGGDDPADSSGSLKYMVVKYAGSNVDPENQLNGIAFQGVGSGTEVDFVQVHNNLDDGIEFFGGNVSATHVVLTGNADDSLDWTDGWQGSIQYLLINQADDSADNGIEADNREGDENAQPRSMPDISNMTIVGNPGECGVRFRRGTGVGLYNSYITGNATCIDVSGESLGLLGNELAVDGVAFDCPEVVDGDNPDLQSYLDGQDNVSQDGSAVNPVDVAGIGDLENSGFIGAVEEGSNWTAGWTVGTLDTGVPDFPVVDGCPDGTTDGAPIAGTPTCLLPENIIADLRLTSGNFYILSGKTTVGGDNTDSAVLTVDAGTTIVGNDAEDFLVISRGSQIVANGTASMPVTFTALADVDGATNLDNARGLWGGLVINGNAPINDCPEGATGGTVECTKEGEANSGLFGGADAADSSGKLNYVVVKYAGSNVDPENQLNGIAFQGVGSGTEVNFIQVHNNLDDGIEFFGGTVSARYLALTGNADDSLDWTDGWTGSLQFVHIEQGADSADNGIEADNREGDENAEPRSNPTIANMSIIGNSGERAIRLRRGTGADLYNVMVSGSATCLDVDGDTSVGLIGMDINIESTSFACAEVVDGDNPDLQTYLDGAVNVTQDGSMPPAATLPSDGFFEQSDIVGSDIDSWKGSWVFGL</sequence>
<reference evidence="3 4" key="1">
    <citation type="submission" date="2019-09" db="EMBL/GenBank/DDBJ databases">
        <authorList>
            <person name="Chen X.-Y."/>
        </authorList>
    </citation>
    <scope>NUCLEOTIDE SEQUENCE [LARGE SCALE GENOMIC DNA]</scope>
    <source>
        <strain evidence="3 4">NY5</strain>
    </source>
</reference>
<dbReference type="InterPro" id="IPR006626">
    <property type="entry name" value="PbH1"/>
</dbReference>
<feature type="chain" id="PRO_5022966521" evidence="2">
    <location>
        <begin position="25"/>
        <end position="1171"/>
    </location>
</feature>
<keyword evidence="2" id="KW-0732">Signal</keyword>
<evidence type="ECO:0000313" key="3">
    <source>
        <dbReference type="EMBL" id="KAA1189693.1"/>
    </source>
</evidence>
<dbReference type="Proteomes" id="UP000323708">
    <property type="component" value="Unassembled WGS sequence"/>
</dbReference>
<comment type="caution">
    <text evidence="3">The sequence shown here is derived from an EMBL/GenBank/DDBJ whole genome shotgun (WGS) entry which is preliminary data.</text>
</comment>
<gene>
    <name evidence="3" type="ORF">F0M18_15195</name>
</gene>
<feature type="compositionally biased region" description="Basic and acidic residues" evidence="1">
    <location>
        <begin position="1034"/>
        <end position="1044"/>
    </location>
</feature>
<feature type="signal peptide" evidence="2">
    <location>
        <begin position="1"/>
        <end position="24"/>
    </location>
</feature>
<dbReference type="SMART" id="SM00710">
    <property type="entry name" value="PbH1"/>
    <property type="match status" value="7"/>
</dbReference>